<name>A0ABY2RLY6_9NOCA</name>
<sequence>MSTVDHGSRRAALRTLLTDWGVEALLVTDLLNIRYLTGFTGSNAALLVDARDEPGAESRTLICTDGRYLIQVGEQVPDLEAVIDRSSAGHLIGRCADTEAGPVRLGFESHVVTVDELAAWQEQVPSLEMIRAPRLVERLRMVKDEHEVGLLRRACAAADLALAVLIERGGLRPGRTEREVGRELEFLMLEHGADGISFETIVAAGANSAIPHHRPTDAMLAAGDFVKLDFGATVEGYHSDMTRTFVLGAAADWQREVYQLVATAQAAGRAALAPGTEVAAVDAAARSVIEDAGYGELFLHGLGHGVGLEIHEAPGIGKLGTGTLLAGAAVTVEPGVYFSGRGGVRIEDTLVVREQEPELLTLTTKDLVIV</sequence>
<feature type="domain" description="Creatinase N-terminal" evidence="4">
    <location>
        <begin position="9"/>
        <end position="142"/>
    </location>
</feature>
<dbReference type="InterPro" id="IPR001714">
    <property type="entry name" value="Pept_M24_MAP"/>
</dbReference>
<evidence type="ECO:0000259" key="4">
    <source>
        <dbReference type="Pfam" id="PF01321"/>
    </source>
</evidence>
<dbReference type="InterPro" id="IPR050659">
    <property type="entry name" value="Peptidase_M24B"/>
</dbReference>
<dbReference type="InterPro" id="IPR000587">
    <property type="entry name" value="Creatinase_N"/>
</dbReference>
<evidence type="ECO:0000256" key="1">
    <source>
        <dbReference type="ARBA" id="ARBA00022723"/>
    </source>
</evidence>
<evidence type="ECO:0000256" key="2">
    <source>
        <dbReference type="ARBA" id="ARBA00022801"/>
    </source>
</evidence>
<dbReference type="PRINTS" id="PR00599">
    <property type="entry name" value="MAPEPTIDASE"/>
</dbReference>
<keyword evidence="5" id="KW-0645">Protease</keyword>
<dbReference type="Pfam" id="PF00557">
    <property type="entry name" value="Peptidase_M24"/>
    <property type="match status" value="1"/>
</dbReference>
<dbReference type="SUPFAM" id="SSF55920">
    <property type="entry name" value="Creatinase/aminopeptidase"/>
    <property type="match status" value="1"/>
</dbReference>
<feature type="domain" description="Peptidase M24" evidence="3">
    <location>
        <begin position="150"/>
        <end position="354"/>
    </location>
</feature>
<dbReference type="Gene3D" id="3.40.350.10">
    <property type="entry name" value="Creatinase/prolidase N-terminal domain"/>
    <property type="match status" value="1"/>
</dbReference>
<protein>
    <submittedName>
        <fullName evidence="5">Aminopeptidase P family protein</fullName>
    </submittedName>
</protein>
<evidence type="ECO:0000313" key="6">
    <source>
        <dbReference type="Proteomes" id="UP000305109"/>
    </source>
</evidence>
<dbReference type="EMBL" id="SUMD01000004">
    <property type="protein sequence ID" value="TJZ78267.1"/>
    <property type="molecule type" value="Genomic_DNA"/>
</dbReference>
<dbReference type="SUPFAM" id="SSF53092">
    <property type="entry name" value="Creatinase/prolidase N-terminal domain"/>
    <property type="match status" value="1"/>
</dbReference>
<proteinExistence type="predicted"/>
<keyword evidence="5" id="KW-0031">Aminopeptidase</keyword>
<reference evidence="5 6" key="1">
    <citation type="submission" date="2019-04" db="EMBL/GenBank/DDBJ databases">
        <title>Rhodococcus oryzae sp. nov., a novel actinomycete isolated from rhizosphere soil of rice (Oryza sativa L.).</title>
        <authorList>
            <person name="Li C."/>
        </authorList>
    </citation>
    <scope>NUCLEOTIDE SEQUENCE [LARGE SCALE GENOMIC DNA]</scope>
    <source>
        <strain evidence="5 6">NEAU-CX67</strain>
    </source>
</reference>
<evidence type="ECO:0000313" key="5">
    <source>
        <dbReference type="EMBL" id="TJZ78267.1"/>
    </source>
</evidence>
<dbReference type="InterPro" id="IPR000994">
    <property type="entry name" value="Pept_M24"/>
</dbReference>
<dbReference type="Proteomes" id="UP000305109">
    <property type="component" value="Unassembled WGS sequence"/>
</dbReference>
<dbReference type="PANTHER" id="PTHR46112">
    <property type="entry name" value="AMINOPEPTIDASE"/>
    <property type="match status" value="1"/>
</dbReference>
<dbReference type="Pfam" id="PF01321">
    <property type="entry name" value="Creatinase_N"/>
    <property type="match status" value="1"/>
</dbReference>
<comment type="caution">
    <text evidence="5">The sequence shown here is derived from an EMBL/GenBank/DDBJ whole genome shotgun (WGS) entry which is preliminary data.</text>
</comment>
<dbReference type="RefSeq" id="WP_136909215.1">
    <property type="nucleotide sequence ID" value="NZ_SUMD01000004.1"/>
</dbReference>
<dbReference type="InterPro" id="IPR001131">
    <property type="entry name" value="Peptidase_M24B_aminopep-P_CS"/>
</dbReference>
<evidence type="ECO:0000259" key="3">
    <source>
        <dbReference type="Pfam" id="PF00557"/>
    </source>
</evidence>
<dbReference type="CDD" id="cd01092">
    <property type="entry name" value="APP-like"/>
    <property type="match status" value="1"/>
</dbReference>
<gene>
    <name evidence="5" type="ORF">FCG67_09360</name>
</gene>
<dbReference type="GO" id="GO:0004177">
    <property type="term" value="F:aminopeptidase activity"/>
    <property type="evidence" value="ECO:0007669"/>
    <property type="project" value="UniProtKB-KW"/>
</dbReference>
<dbReference type="InterPro" id="IPR036005">
    <property type="entry name" value="Creatinase/aminopeptidase-like"/>
</dbReference>
<dbReference type="Gene3D" id="3.90.230.10">
    <property type="entry name" value="Creatinase/methionine aminopeptidase superfamily"/>
    <property type="match status" value="1"/>
</dbReference>
<dbReference type="PANTHER" id="PTHR46112:SF8">
    <property type="entry name" value="CYTOPLASMIC PEPTIDASE PEPQ-RELATED"/>
    <property type="match status" value="1"/>
</dbReference>
<accession>A0ABY2RLY6</accession>
<keyword evidence="1" id="KW-0479">Metal-binding</keyword>
<organism evidence="5 6">
    <name type="scientific">Rhodococcus oryzae</name>
    <dbReference type="NCBI Taxonomy" id="2571143"/>
    <lineage>
        <taxon>Bacteria</taxon>
        <taxon>Bacillati</taxon>
        <taxon>Actinomycetota</taxon>
        <taxon>Actinomycetes</taxon>
        <taxon>Mycobacteriales</taxon>
        <taxon>Nocardiaceae</taxon>
        <taxon>Rhodococcus</taxon>
    </lineage>
</organism>
<keyword evidence="6" id="KW-1185">Reference proteome</keyword>
<keyword evidence="2" id="KW-0378">Hydrolase</keyword>
<dbReference type="PROSITE" id="PS00491">
    <property type="entry name" value="PROLINE_PEPTIDASE"/>
    <property type="match status" value="1"/>
</dbReference>
<dbReference type="InterPro" id="IPR029149">
    <property type="entry name" value="Creatin/AminoP/Spt16_N"/>
</dbReference>